<dbReference type="GO" id="GO:0042597">
    <property type="term" value="C:periplasmic space"/>
    <property type="evidence" value="ECO:0007669"/>
    <property type="project" value="UniProtKB-SubCell"/>
</dbReference>
<reference evidence="5 6" key="1">
    <citation type="submission" date="2016-12" db="EMBL/GenBank/DDBJ databases">
        <authorList>
            <person name="Song W.-J."/>
            <person name="Kurnit D.M."/>
        </authorList>
    </citation>
    <scope>NUCLEOTIDE SEQUENCE [LARGE SCALE GENOMIC DNA]</scope>
    <source>
        <strain evidence="5 6">DSM 18488</strain>
    </source>
</reference>
<comment type="subcellular location">
    <subcellularLocation>
        <location evidence="1">Periplasm</location>
    </subcellularLocation>
</comment>
<comment type="similarity">
    <text evidence="2">Belongs to the bacterial solute-binding protein SsuA/TauA family.</text>
</comment>
<name>A0A1M7YF98_9BACT</name>
<evidence type="ECO:0000256" key="3">
    <source>
        <dbReference type="ARBA" id="ARBA00022729"/>
    </source>
</evidence>
<keyword evidence="5" id="KW-0418">Kinase</keyword>
<dbReference type="PANTHER" id="PTHR30024">
    <property type="entry name" value="ALIPHATIC SULFONATES-BINDING PROTEIN-RELATED"/>
    <property type="match status" value="1"/>
</dbReference>
<dbReference type="GO" id="GO:0016301">
    <property type="term" value="F:kinase activity"/>
    <property type="evidence" value="ECO:0007669"/>
    <property type="project" value="UniProtKB-KW"/>
</dbReference>
<keyword evidence="4" id="KW-0472">Membrane</keyword>
<feature type="transmembrane region" description="Helical" evidence="4">
    <location>
        <begin position="21"/>
        <end position="39"/>
    </location>
</feature>
<evidence type="ECO:0000256" key="4">
    <source>
        <dbReference type="SAM" id="Phobius"/>
    </source>
</evidence>
<dbReference type="STRING" id="1121416.SAMN02745220_03952"/>
<dbReference type="AlphaFoldDB" id="A0A1M7YF98"/>
<evidence type="ECO:0000256" key="2">
    <source>
        <dbReference type="ARBA" id="ARBA00010742"/>
    </source>
</evidence>
<keyword evidence="5" id="KW-0808">Transferase</keyword>
<dbReference type="Proteomes" id="UP000184603">
    <property type="component" value="Unassembled WGS sequence"/>
</dbReference>
<dbReference type="Pfam" id="PF12974">
    <property type="entry name" value="Phosphonate-bd"/>
    <property type="match status" value="1"/>
</dbReference>
<sequence length="445" mass="50587">MYHNMIKVVLEPFFESTRKNIYLFTTSVLALLMAVWAPFNLAAEPVPIKIGVLSFRTAEQTRTQWAPTAEYLNVAIPGYRFQMVPMNYPEIDRAVTEKTIDFVLTNTAHYVTLEANFGVTRILTMVVSIDGHPFKEFGGVIFTRSDRGDINDLSDLRGKTFLAVGANSLGGYLVAWQTLKRAGINPQHDFAKLLFNGLPHDEIVYKVLNREVDAGTVRTHVLENMVKEGRIKLADLKILNQQKVPDFPYLLSTQLYPEWPLARLQHTDETVVEKVIVALLTMKPGSPAAVTGKYARWTPPLNYQGVHELFKELRTGPYQDFGAFTLGDVFHKYLKEIVFLIIFMACVLLFLAKIIHLNDSLRKALSEVKTLRGFLPICSSCKKIRDDSGYWNRIETYIRHHSEAEFSHSICPDCAKKLFDRYNDSVTAKEMATANKEAARKTRDD</sequence>
<dbReference type="PANTHER" id="PTHR30024:SF47">
    <property type="entry name" value="TAURINE-BINDING PERIPLASMIC PROTEIN"/>
    <property type="match status" value="1"/>
</dbReference>
<feature type="transmembrane region" description="Helical" evidence="4">
    <location>
        <begin position="337"/>
        <end position="355"/>
    </location>
</feature>
<dbReference type="EMBL" id="FRFE01000024">
    <property type="protein sequence ID" value="SHO51317.1"/>
    <property type="molecule type" value="Genomic_DNA"/>
</dbReference>
<keyword evidence="4" id="KW-1133">Transmembrane helix</keyword>
<organism evidence="5 6">
    <name type="scientific">Desulfopila aestuarii DSM 18488</name>
    <dbReference type="NCBI Taxonomy" id="1121416"/>
    <lineage>
        <taxon>Bacteria</taxon>
        <taxon>Pseudomonadati</taxon>
        <taxon>Thermodesulfobacteriota</taxon>
        <taxon>Desulfobulbia</taxon>
        <taxon>Desulfobulbales</taxon>
        <taxon>Desulfocapsaceae</taxon>
        <taxon>Desulfopila</taxon>
    </lineage>
</organism>
<evidence type="ECO:0000256" key="1">
    <source>
        <dbReference type="ARBA" id="ARBA00004418"/>
    </source>
</evidence>
<accession>A0A1M7YF98</accession>
<keyword evidence="4" id="KW-0812">Transmembrane</keyword>
<keyword evidence="6" id="KW-1185">Reference proteome</keyword>
<gene>
    <name evidence="5" type="ORF">SAMN02745220_03952</name>
</gene>
<dbReference type="Gene3D" id="3.40.190.10">
    <property type="entry name" value="Periplasmic binding protein-like II"/>
    <property type="match status" value="2"/>
</dbReference>
<evidence type="ECO:0000313" key="5">
    <source>
        <dbReference type="EMBL" id="SHO51317.1"/>
    </source>
</evidence>
<evidence type="ECO:0000313" key="6">
    <source>
        <dbReference type="Proteomes" id="UP000184603"/>
    </source>
</evidence>
<dbReference type="SUPFAM" id="SSF53850">
    <property type="entry name" value="Periplasmic binding protein-like II"/>
    <property type="match status" value="1"/>
</dbReference>
<proteinExistence type="inferred from homology"/>
<keyword evidence="3" id="KW-0732">Signal</keyword>
<protein>
    <submittedName>
        <fullName evidence="5">Two-component system, LuxR family, sensor histidine kinase TtrS</fullName>
    </submittedName>
</protein>